<protein>
    <submittedName>
        <fullName evidence="2">Uncharacterized protein</fullName>
    </submittedName>
</protein>
<keyword evidence="1" id="KW-0812">Transmembrane</keyword>
<organism evidence="2 3">
    <name type="scientific">Brevinema andersonii</name>
    <dbReference type="NCBI Taxonomy" id="34097"/>
    <lineage>
        <taxon>Bacteria</taxon>
        <taxon>Pseudomonadati</taxon>
        <taxon>Spirochaetota</taxon>
        <taxon>Spirochaetia</taxon>
        <taxon>Brevinematales</taxon>
        <taxon>Brevinemataceae</taxon>
        <taxon>Brevinema</taxon>
    </lineage>
</organism>
<dbReference type="AlphaFoldDB" id="A0A1I1EKB2"/>
<feature type="transmembrane region" description="Helical" evidence="1">
    <location>
        <begin position="38"/>
        <end position="55"/>
    </location>
</feature>
<dbReference type="RefSeq" id="WP_092319525.1">
    <property type="nucleotide sequence ID" value="NZ_FOKY01000013.1"/>
</dbReference>
<dbReference type="STRING" id="34097.SAMN02745150_01135"/>
<dbReference type="Proteomes" id="UP000240042">
    <property type="component" value="Unassembled WGS sequence"/>
</dbReference>
<evidence type="ECO:0000313" key="2">
    <source>
        <dbReference type="EMBL" id="SFB87062.1"/>
    </source>
</evidence>
<feature type="transmembrane region" description="Helical" evidence="1">
    <location>
        <begin position="12"/>
        <end position="32"/>
    </location>
</feature>
<gene>
    <name evidence="2" type="ORF">SAMN02745150_01135</name>
</gene>
<keyword evidence="3" id="KW-1185">Reference proteome</keyword>
<evidence type="ECO:0000313" key="3">
    <source>
        <dbReference type="Proteomes" id="UP000240042"/>
    </source>
</evidence>
<proteinExistence type="predicted"/>
<evidence type="ECO:0000256" key="1">
    <source>
        <dbReference type="SAM" id="Phobius"/>
    </source>
</evidence>
<name>A0A1I1EKB2_BREAD</name>
<keyword evidence="1" id="KW-1133">Transmembrane helix</keyword>
<sequence length="75" mass="8377">MGRHFSEVLYILSLKGLGQLIGAVIGNFYIGIKISQAIFAPAIILSLVYISSLFVNNKNKSEKQLTIILLLQMFY</sequence>
<accession>A0A1I1EKB2</accession>
<keyword evidence="1" id="KW-0472">Membrane</keyword>
<dbReference type="EMBL" id="FOKY01000013">
    <property type="protein sequence ID" value="SFB87062.1"/>
    <property type="molecule type" value="Genomic_DNA"/>
</dbReference>
<reference evidence="3" key="1">
    <citation type="submission" date="2016-10" db="EMBL/GenBank/DDBJ databases">
        <authorList>
            <person name="Varghese N."/>
            <person name="Submissions S."/>
        </authorList>
    </citation>
    <scope>NUCLEOTIDE SEQUENCE [LARGE SCALE GENOMIC DNA]</scope>
    <source>
        <strain evidence="3">ATCC 43811</strain>
    </source>
</reference>